<dbReference type="Pfam" id="PF00239">
    <property type="entry name" value="Resolvase"/>
    <property type="match status" value="1"/>
</dbReference>
<name>A0A557R5U6_9RHOO</name>
<dbReference type="InterPro" id="IPR036162">
    <property type="entry name" value="Resolvase-like_N_sf"/>
</dbReference>
<dbReference type="PROSITE" id="PS51736">
    <property type="entry name" value="RECOMBINASES_3"/>
    <property type="match status" value="1"/>
</dbReference>
<feature type="domain" description="Resolvase/invertase-type recombinase catalytic" evidence="3">
    <location>
        <begin position="3"/>
        <end position="137"/>
    </location>
</feature>
<dbReference type="Proteomes" id="UP000318349">
    <property type="component" value="Unassembled WGS sequence"/>
</dbReference>
<accession>A0A557R5U6</accession>
<evidence type="ECO:0000256" key="2">
    <source>
        <dbReference type="ARBA" id="ARBA00023172"/>
    </source>
</evidence>
<reference evidence="4 5" key="1">
    <citation type="submission" date="2019-07" db="EMBL/GenBank/DDBJ databases">
        <title>The pathways for chlorine oxyanion respiration interact through the shared metabolite chlorate.</title>
        <authorList>
            <person name="Barnum T.P."/>
            <person name="Cheng Y."/>
            <person name="Hill K.A."/>
            <person name="Lucas L.N."/>
            <person name="Carlson H.K."/>
            <person name="Coates J.D."/>
        </authorList>
    </citation>
    <scope>NUCLEOTIDE SEQUENCE [LARGE SCALE GENOMIC DNA]</scope>
    <source>
        <strain evidence="4 5">SFB-1</strain>
    </source>
</reference>
<dbReference type="SMART" id="SM00857">
    <property type="entry name" value="Resolvase"/>
    <property type="match status" value="1"/>
</dbReference>
<evidence type="ECO:0000313" key="5">
    <source>
        <dbReference type="Proteomes" id="UP000318349"/>
    </source>
</evidence>
<dbReference type="CDD" id="cd03768">
    <property type="entry name" value="SR_ResInv"/>
    <property type="match status" value="1"/>
</dbReference>
<protein>
    <submittedName>
        <fullName evidence="4">Recombinase family protein</fullName>
    </submittedName>
</protein>
<gene>
    <name evidence="4" type="ORF">FHP89_18515</name>
</gene>
<dbReference type="GO" id="GO:0000150">
    <property type="term" value="F:DNA strand exchange activity"/>
    <property type="evidence" value="ECO:0007669"/>
    <property type="project" value="InterPro"/>
</dbReference>
<comment type="caution">
    <text evidence="4">The sequence shown here is derived from an EMBL/GenBank/DDBJ whole genome shotgun (WGS) entry which is preliminary data.</text>
</comment>
<organism evidence="4 5">
    <name type="scientific">Denitromonas halophila</name>
    <dbReference type="NCBI Taxonomy" id="1629404"/>
    <lineage>
        <taxon>Bacteria</taxon>
        <taxon>Pseudomonadati</taxon>
        <taxon>Pseudomonadota</taxon>
        <taxon>Betaproteobacteria</taxon>
        <taxon>Rhodocyclales</taxon>
        <taxon>Zoogloeaceae</taxon>
        <taxon>Denitromonas</taxon>
    </lineage>
</organism>
<dbReference type="GO" id="GO:0003677">
    <property type="term" value="F:DNA binding"/>
    <property type="evidence" value="ECO:0007669"/>
    <property type="project" value="UniProtKB-KW"/>
</dbReference>
<dbReference type="PANTHER" id="PTHR30461">
    <property type="entry name" value="DNA-INVERTASE FROM LAMBDOID PROPHAGE"/>
    <property type="match status" value="1"/>
</dbReference>
<evidence type="ECO:0000259" key="3">
    <source>
        <dbReference type="PROSITE" id="PS51736"/>
    </source>
</evidence>
<dbReference type="EMBL" id="VMNI01000021">
    <property type="protein sequence ID" value="TVO72275.1"/>
    <property type="molecule type" value="Genomic_DNA"/>
</dbReference>
<dbReference type="SUPFAM" id="SSF53041">
    <property type="entry name" value="Resolvase-like"/>
    <property type="match status" value="1"/>
</dbReference>
<dbReference type="AlphaFoldDB" id="A0A557R5U6"/>
<evidence type="ECO:0000313" key="4">
    <source>
        <dbReference type="EMBL" id="TVO72275.1"/>
    </source>
</evidence>
<keyword evidence="1" id="KW-0238">DNA-binding</keyword>
<sequence length="192" mass="20589">MSARIAYFRVSTIDQAVEAQRAALGGSFDKEFADEGVSGSIPAAKRSGFSDLLKFVREGDTVFVYAVDRLGRDALDVQSTVRVLLDKGVSVDVHGLGVIGRGVGELILAVLAQVADMERHRIKERCNAGRVAARAALATTGKTHRGKAGLGRRFAGDANQVKNWRIENSASIATTAEFFDLSVSTIKRYCTG</sequence>
<dbReference type="Gene3D" id="3.40.50.1390">
    <property type="entry name" value="Resolvase, N-terminal catalytic domain"/>
    <property type="match status" value="1"/>
</dbReference>
<dbReference type="InterPro" id="IPR006119">
    <property type="entry name" value="Resolv_N"/>
</dbReference>
<dbReference type="InterPro" id="IPR050639">
    <property type="entry name" value="SSR_resolvase"/>
</dbReference>
<evidence type="ECO:0000256" key="1">
    <source>
        <dbReference type="ARBA" id="ARBA00023125"/>
    </source>
</evidence>
<proteinExistence type="predicted"/>
<dbReference type="PANTHER" id="PTHR30461:SF2">
    <property type="entry name" value="SERINE RECOMBINASE PINE-RELATED"/>
    <property type="match status" value="1"/>
</dbReference>
<keyword evidence="2" id="KW-0233">DNA recombination</keyword>